<dbReference type="GO" id="GO:0003677">
    <property type="term" value="F:DNA binding"/>
    <property type="evidence" value="ECO:0007669"/>
    <property type="project" value="UniProtKB-KW"/>
</dbReference>
<dbReference type="AlphaFoldDB" id="A0A4Z0BGP6"/>
<dbReference type="RefSeq" id="WP_135286603.1">
    <property type="nucleotide sequence ID" value="NZ_SMLL01000007.1"/>
</dbReference>
<evidence type="ECO:0000256" key="3">
    <source>
        <dbReference type="ARBA" id="ARBA00023163"/>
    </source>
</evidence>
<dbReference type="EMBL" id="SMLL01000007">
    <property type="protein sequence ID" value="TFY97437.1"/>
    <property type="molecule type" value="Genomic_DNA"/>
</dbReference>
<sequence>MDLAQLAEQNGQTLSTAIASTLRAAISNGELAPGCKLRLDELRATFGVSLSPLREALSRLSAEGFVVMEDQRGYRVAPISEANLVEVTKLRAMVETFALREAIAQGDDRWEGEVVASLYRLNKLERVDMPADSGAWEAAHRDLHHRLISACKMPLLLSFSATLHDLNDRYRRLFLTSRPFDRAVRREHTDIANAAIERNADLACEILREHIERTGTNIRKALLKNEAAPAKQAA</sequence>
<dbReference type="InterPro" id="IPR036390">
    <property type="entry name" value="WH_DNA-bd_sf"/>
</dbReference>
<dbReference type="Proteomes" id="UP000297564">
    <property type="component" value="Unassembled WGS sequence"/>
</dbReference>
<dbReference type="OrthoDB" id="9799812at2"/>
<keyword evidence="6" id="KW-1185">Reference proteome</keyword>
<keyword evidence="3" id="KW-0804">Transcription</keyword>
<dbReference type="InterPro" id="IPR008920">
    <property type="entry name" value="TF_FadR/GntR_C"/>
</dbReference>
<keyword evidence="1" id="KW-0805">Transcription regulation</keyword>
<proteinExistence type="predicted"/>
<accession>A0A4Z0BGP6</accession>
<protein>
    <submittedName>
        <fullName evidence="5">GntR family transcriptional regulator</fullName>
    </submittedName>
</protein>
<evidence type="ECO:0000256" key="1">
    <source>
        <dbReference type="ARBA" id="ARBA00023015"/>
    </source>
</evidence>
<gene>
    <name evidence="5" type="ORF">EZ242_18095</name>
</gene>
<evidence type="ECO:0000259" key="4">
    <source>
        <dbReference type="PROSITE" id="PS50949"/>
    </source>
</evidence>
<dbReference type="InterPro" id="IPR011711">
    <property type="entry name" value="GntR_C"/>
</dbReference>
<dbReference type="SUPFAM" id="SSF46785">
    <property type="entry name" value="Winged helix' DNA-binding domain"/>
    <property type="match status" value="1"/>
</dbReference>
<name>A0A4Z0BGP6_9BURK</name>
<comment type="caution">
    <text evidence="5">The sequence shown here is derived from an EMBL/GenBank/DDBJ whole genome shotgun (WGS) entry which is preliminary data.</text>
</comment>
<dbReference type="InterPro" id="IPR036388">
    <property type="entry name" value="WH-like_DNA-bd_sf"/>
</dbReference>
<dbReference type="CDD" id="cd07377">
    <property type="entry name" value="WHTH_GntR"/>
    <property type="match status" value="1"/>
</dbReference>
<dbReference type="PANTHER" id="PTHR43537:SF20">
    <property type="entry name" value="HTH-TYPE TRANSCRIPTIONAL REPRESSOR GLAR"/>
    <property type="match status" value="1"/>
</dbReference>
<dbReference type="SMART" id="SM00895">
    <property type="entry name" value="FCD"/>
    <property type="match status" value="1"/>
</dbReference>
<reference evidence="5 6" key="1">
    <citation type="submission" date="2019-03" db="EMBL/GenBank/DDBJ databases">
        <title>Ramlibacter rhizophilus CCTCC AB2015357, whole genome shotgun sequence.</title>
        <authorList>
            <person name="Zhang X."/>
            <person name="Feng G."/>
            <person name="Zhu H."/>
        </authorList>
    </citation>
    <scope>NUCLEOTIDE SEQUENCE [LARGE SCALE GENOMIC DNA]</scope>
    <source>
        <strain evidence="5 6">CCTCC AB2015357</strain>
    </source>
</reference>
<dbReference type="SUPFAM" id="SSF48008">
    <property type="entry name" value="GntR ligand-binding domain-like"/>
    <property type="match status" value="1"/>
</dbReference>
<dbReference type="Pfam" id="PF07729">
    <property type="entry name" value="FCD"/>
    <property type="match status" value="1"/>
</dbReference>
<dbReference type="Gene3D" id="1.20.120.530">
    <property type="entry name" value="GntR ligand-binding domain-like"/>
    <property type="match status" value="1"/>
</dbReference>
<organism evidence="5 6">
    <name type="scientific">Ramlibacter rhizophilus</name>
    <dbReference type="NCBI Taxonomy" id="1781167"/>
    <lineage>
        <taxon>Bacteria</taxon>
        <taxon>Pseudomonadati</taxon>
        <taxon>Pseudomonadota</taxon>
        <taxon>Betaproteobacteria</taxon>
        <taxon>Burkholderiales</taxon>
        <taxon>Comamonadaceae</taxon>
        <taxon>Ramlibacter</taxon>
    </lineage>
</organism>
<evidence type="ECO:0000256" key="2">
    <source>
        <dbReference type="ARBA" id="ARBA00023125"/>
    </source>
</evidence>
<keyword evidence="2" id="KW-0238">DNA-binding</keyword>
<dbReference type="SMART" id="SM00345">
    <property type="entry name" value="HTH_GNTR"/>
    <property type="match status" value="1"/>
</dbReference>
<dbReference type="PROSITE" id="PS50949">
    <property type="entry name" value="HTH_GNTR"/>
    <property type="match status" value="1"/>
</dbReference>
<dbReference type="Gene3D" id="1.10.10.10">
    <property type="entry name" value="Winged helix-like DNA-binding domain superfamily/Winged helix DNA-binding domain"/>
    <property type="match status" value="1"/>
</dbReference>
<dbReference type="Pfam" id="PF00392">
    <property type="entry name" value="GntR"/>
    <property type="match status" value="1"/>
</dbReference>
<dbReference type="PANTHER" id="PTHR43537">
    <property type="entry name" value="TRANSCRIPTIONAL REGULATOR, GNTR FAMILY"/>
    <property type="match status" value="1"/>
</dbReference>
<dbReference type="InterPro" id="IPR000524">
    <property type="entry name" value="Tscrpt_reg_HTH_GntR"/>
</dbReference>
<evidence type="ECO:0000313" key="6">
    <source>
        <dbReference type="Proteomes" id="UP000297564"/>
    </source>
</evidence>
<dbReference type="GO" id="GO:0003700">
    <property type="term" value="F:DNA-binding transcription factor activity"/>
    <property type="evidence" value="ECO:0007669"/>
    <property type="project" value="InterPro"/>
</dbReference>
<evidence type="ECO:0000313" key="5">
    <source>
        <dbReference type="EMBL" id="TFY97437.1"/>
    </source>
</evidence>
<feature type="domain" description="HTH gntR-type" evidence="4">
    <location>
        <begin position="12"/>
        <end position="79"/>
    </location>
</feature>